<dbReference type="GO" id="GO:0009279">
    <property type="term" value="C:cell outer membrane"/>
    <property type="evidence" value="ECO:0007669"/>
    <property type="project" value="UniProtKB-SubCell"/>
</dbReference>
<evidence type="ECO:0000256" key="10">
    <source>
        <dbReference type="ARBA" id="ARBA00023288"/>
    </source>
</evidence>
<evidence type="ECO:0000256" key="6">
    <source>
        <dbReference type="ARBA" id="ARBA00023136"/>
    </source>
</evidence>
<dbReference type="AlphaFoldDB" id="A0A244CSK3"/>
<keyword evidence="13" id="KW-1185">Reference proteome</keyword>
<evidence type="ECO:0000256" key="3">
    <source>
        <dbReference type="ARBA" id="ARBA00006929"/>
    </source>
</evidence>
<dbReference type="HAMAP" id="MF_00415">
    <property type="entry name" value="FlgH"/>
    <property type="match status" value="1"/>
</dbReference>
<keyword evidence="7" id="KW-0564">Palmitate</keyword>
<dbReference type="PANTHER" id="PTHR34933">
    <property type="entry name" value="FLAGELLAR L-RING PROTEIN"/>
    <property type="match status" value="1"/>
</dbReference>
<dbReference type="NCBIfam" id="NF009338">
    <property type="entry name" value="PRK12698.1"/>
    <property type="match status" value="1"/>
</dbReference>
<accession>A0A244CSK3</accession>
<dbReference type="OrthoDB" id="9789463at2"/>
<keyword evidence="10 11" id="KW-0449">Lipoprotein</keyword>
<dbReference type="EMBL" id="MWPV01000002">
    <property type="protein sequence ID" value="OUL58592.1"/>
    <property type="molecule type" value="Genomic_DNA"/>
</dbReference>
<evidence type="ECO:0000256" key="2">
    <source>
        <dbReference type="ARBA" id="ARBA00004635"/>
    </source>
</evidence>
<comment type="subunit">
    <text evidence="4 11">The basal body constitutes a major portion of the flagellar organelle and consists of four rings (L,P,S, and M) mounted on a central rod.</text>
</comment>
<evidence type="ECO:0000313" key="12">
    <source>
        <dbReference type="EMBL" id="OUL58592.1"/>
    </source>
</evidence>
<comment type="caution">
    <text evidence="12">The sequence shown here is derived from an EMBL/GenBank/DDBJ whole genome shotgun (WGS) entry which is preliminary data.</text>
</comment>
<keyword evidence="5 11" id="KW-0732">Signal</keyword>
<dbReference type="InterPro" id="IPR000527">
    <property type="entry name" value="Flag_Lring"/>
</dbReference>
<organism evidence="12 13">
    <name type="scientific">Pseudoalteromonas ulvae</name>
    <dbReference type="NCBI Taxonomy" id="107327"/>
    <lineage>
        <taxon>Bacteria</taxon>
        <taxon>Pseudomonadati</taxon>
        <taxon>Pseudomonadota</taxon>
        <taxon>Gammaproteobacteria</taxon>
        <taxon>Alteromonadales</taxon>
        <taxon>Pseudoalteromonadaceae</taxon>
        <taxon>Pseudoalteromonas</taxon>
    </lineage>
</organism>
<keyword evidence="6 11" id="KW-0472">Membrane</keyword>
<dbReference type="Pfam" id="PF02107">
    <property type="entry name" value="FlgH"/>
    <property type="match status" value="1"/>
</dbReference>
<keyword evidence="12" id="KW-0282">Flagellum</keyword>
<evidence type="ECO:0000256" key="9">
    <source>
        <dbReference type="ARBA" id="ARBA00023237"/>
    </source>
</evidence>
<dbReference type="PANTHER" id="PTHR34933:SF1">
    <property type="entry name" value="FLAGELLAR L-RING PROTEIN"/>
    <property type="match status" value="1"/>
</dbReference>
<comment type="subcellular location">
    <subcellularLocation>
        <location evidence="11">Cell outer membrane</location>
        <topology evidence="11">Lipid-anchor</topology>
    </subcellularLocation>
    <subcellularLocation>
        <location evidence="11">Bacterial flagellum basal body</location>
    </subcellularLocation>
    <subcellularLocation>
        <location evidence="2">Membrane</location>
        <topology evidence="2">Lipid-anchor</topology>
    </subcellularLocation>
</comment>
<keyword evidence="8 11" id="KW-0975">Bacterial flagellum</keyword>
<reference evidence="12 13" key="1">
    <citation type="submission" date="2017-02" db="EMBL/GenBank/DDBJ databases">
        <title>Pseudoalteromonas ulvae TC14 Genome.</title>
        <authorList>
            <person name="Molmeret M."/>
        </authorList>
    </citation>
    <scope>NUCLEOTIDE SEQUENCE [LARGE SCALE GENOMIC DNA]</scope>
    <source>
        <strain evidence="12">TC14</strain>
    </source>
</reference>
<evidence type="ECO:0000256" key="8">
    <source>
        <dbReference type="ARBA" id="ARBA00023143"/>
    </source>
</evidence>
<evidence type="ECO:0000256" key="11">
    <source>
        <dbReference type="HAMAP-Rule" id="MF_00415"/>
    </source>
</evidence>
<dbReference type="Proteomes" id="UP000194841">
    <property type="component" value="Unassembled WGS sequence"/>
</dbReference>
<evidence type="ECO:0000313" key="13">
    <source>
        <dbReference type="Proteomes" id="UP000194841"/>
    </source>
</evidence>
<dbReference type="RefSeq" id="WP_086743895.1">
    <property type="nucleotide sequence ID" value="NZ_MWPV01000002.1"/>
</dbReference>
<keyword evidence="12" id="KW-0969">Cilium</keyword>
<keyword evidence="12" id="KW-0966">Cell projection</keyword>
<comment type="function">
    <text evidence="1 11">Assembles around the rod to form the L-ring and probably protects the motor/basal body from shearing forces during rotation.</text>
</comment>
<evidence type="ECO:0000256" key="4">
    <source>
        <dbReference type="ARBA" id="ARBA00011439"/>
    </source>
</evidence>
<dbReference type="GO" id="GO:0009427">
    <property type="term" value="C:bacterial-type flagellum basal body, distal rod, L ring"/>
    <property type="evidence" value="ECO:0007669"/>
    <property type="project" value="InterPro"/>
</dbReference>
<dbReference type="PROSITE" id="PS51257">
    <property type="entry name" value="PROKAR_LIPOPROTEIN"/>
    <property type="match status" value="1"/>
</dbReference>
<keyword evidence="9 11" id="KW-0998">Cell outer membrane</keyword>
<name>A0A244CSK3_PSEDV</name>
<gene>
    <name evidence="11" type="primary">flgH</name>
    <name evidence="12" type="ORF">B1199_09740</name>
</gene>
<dbReference type="GO" id="GO:0071973">
    <property type="term" value="P:bacterial-type flagellum-dependent cell motility"/>
    <property type="evidence" value="ECO:0007669"/>
    <property type="project" value="InterPro"/>
</dbReference>
<protein>
    <recommendedName>
        <fullName evidence="11">Flagellar L-ring protein</fullName>
    </recommendedName>
    <alternativeName>
        <fullName evidence="11">Basal body L-ring protein</fullName>
    </alternativeName>
</protein>
<dbReference type="PRINTS" id="PR01008">
    <property type="entry name" value="FLGLRINGFLGH"/>
</dbReference>
<evidence type="ECO:0000256" key="5">
    <source>
        <dbReference type="ARBA" id="ARBA00022729"/>
    </source>
</evidence>
<comment type="similarity">
    <text evidence="3 11">Belongs to the FlgH family.</text>
</comment>
<evidence type="ECO:0000256" key="7">
    <source>
        <dbReference type="ARBA" id="ARBA00023139"/>
    </source>
</evidence>
<evidence type="ECO:0000256" key="1">
    <source>
        <dbReference type="ARBA" id="ARBA00002591"/>
    </source>
</evidence>
<proteinExistence type="inferred from homology"/>
<dbReference type="NCBIfam" id="NF001304">
    <property type="entry name" value="PRK00249.1-4"/>
    <property type="match status" value="1"/>
</dbReference>
<dbReference type="GO" id="GO:0003774">
    <property type="term" value="F:cytoskeletal motor activity"/>
    <property type="evidence" value="ECO:0007669"/>
    <property type="project" value="InterPro"/>
</dbReference>
<sequence>MKKSLICLGAIFFTTGCMTSGNRTVLQDDPYYSPMVPEPTTEQLVQTGSLFDAYTSNDLYSDKKAVRVGDIITVMLNESTQASKSAKTETDKATDIGLQPIVGLGGNNVNIGGESIQLGLTSDASYKGDAKSNQSNSLSGNISVNVMRVLPNGNLMIRGEKWLTLNTGEEFIRLEGIIRVSDVAADNTVESNRIANARIQYSGKGDMQDAQSSGWLSRFFMGSLFPF</sequence>